<reference evidence="1 2" key="1">
    <citation type="submission" date="2018-10" db="EMBL/GenBank/DDBJ databases">
        <title>Fifty Aureobasidium pullulans genomes reveal a recombining polyextremotolerant generalist.</title>
        <authorList>
            <person name="Gostincar C."/>
            <person name="Turk M."/>
            <person name="Zajc J."/>
            <person name="Gunde-Cimerman N."/>
        </authorList>
    </citation>
    <scope>NUCLEOTIDE SEQUENCE [LARGE SCALE GENOMIC DNA]</scope>
    <source>
        <strain evidence="1 2">EXF-1645</strain>
    </source>
</reference>
<name>A0A4T0B1G4_AURPU</name>
<comment type="caution">
    <text evidence="1">The sequence shown here is derived from an EMBL/GenBank/DDBJ whole genome shotgun (WGS) entry which is preliminary data.</text>
</comment>
<organism evidence="1 2">
    <name type="scientific">Aureobasidium pullulans</name>
    <name type="common">Black yeast</name>
    <name type="synonym">Pullularia pullulans</name>
    <dbReference type="NCBI Taxonomy" id="5580"/>
    <lineage>
        <taxon>Eukaryota</taxon>
        <taxon>Fungi</taxon>
        <taxon>Dikarya</taxon>
        <taxon>Ascomycota</taxon>
        <taxon>Pezizomycotina</taxon>
        <taxon>Dothideomycetes</taxon>
        <taxon>Dothideomycetidae</taxon>
        <taxon>Dothideales</taxon>
        <taxon>Saccotheciaceae</taxon>
        <taxon>Aureobasidium</taxon>
    </lineage>
</organism>
<sequence length="92" mass="10083">MDLQALQAFIQYRSLELNIMSPIEEEANSSCVSDYGSDADDAVLSQTAHQDPARVLGENLSIIGATIGYIQDNFFDHSSPPAYDIAKDLFGR</sequence>
<proteinExistence type="predicted"/>
<dbReference type="Proteomes" id="UP000308724">
    <property type="component" value="Unassembled WGS sequence"/>
</dbReference>
<dbReference type="AlphaFoldDB" id="A0A4T0B1G4"/>
<gene>
    <name evidence="1" type="ORF">D6C78_11069</name>
</gene>
<protein>
    <submittedName>
        <fullName evidence="1">Uncharacterized protein</fullName>
    </submittedName>
</protein>
<evidence type="ECO:0000313" key="1">
    <source>
        <dbReference type="EMBL" id="TIA27461.1"/>
    </source>
</evidence>
<evidence type="ECO:0000313" key="2">
    <source>
        <dbReference type="Proteomes" id="UP000308724"/>
    </source>
</evidence>
<accession>A0A4T0B1G4</accession>
<dbReference type="EMBL" id="QZBZ01000944">
    <property type="protein sequence ID" value="TIA27461.1"/>
    <property type="molecule type" value="Genomic_DNA"/>
</dbReference>